<evidence type="ECO:0000313" key="2">
    <source>
        <dbReference type="EMBL" id="KGO84612.1"/>
    </source>
</evidence>
<dbReference type="PROSITE" id="PS50853">
    <property type="entry name" value="FN3"/>
    <property type="match status" value="1"/>
</dbReference>
<dbReference type="NCBIfam" id="NF033708">
    <property type="entry name" value="T9SS_Cterm_ChiA"/>
    <property type="match status" value="1"/>
</dbReference>
<name>A0A0A2LW88_9FLAO</name>
<dbReference type="OrthoDB" id="1652165at2"/>
<evidence type="ECO:0000313" key="3">
    <source>
        <dbReference type="Proteomes" id="UP000030152"/>
    </source>
</evidence>
<dbReference type="AlphaFoldDB" id="A0A0A2LW88"/>
<protein>
    <recommendedName>
        <fullName evidence="1">Fibronectin type-III domain-containing protein</fullName>
    </recommendedName>
</protein>
<dbReference type="EMBL" id="JRLX01000046">
    <property type="protein sequence ID" value="KGO84612.1"/>
    <property type="molecule type" value="Genomic_DNA"/>
</dbReference>
<comment type="caution">
    <text evidence="2">The sequence shown here is derived from an EMBL/GenBank/DDBJ whole genome shotgun (WGS) entry which is preliminary data.</text>
</comment>
<feature type="domain" description="Fibronectin type-III" evidence="1">
    <location>
        <begin position="408"/>
        <end position="496"/>
    </location>
</feature>
<evidence type="ECO:0000259" key="1">
    <source>
        <dbReference type="PROSITE" id="PS50853"/>
    </source>
</evidence>
<keyword evidence="3" id="KW-1185">Reference proteome</keyword>
<dbReference type="InterPro" id="IPR003961">
    <property type="entry name" value="FN3_dom"/>
</dbReference>
<dbReference type="RefSeq" id="WP_020212960.1">
    <property type="nucleotide sequence ID" value="NZ_JRLX01000046.1"/>
</dbReference>
<accession>A0A0A2LW88</accession>
<dbReference type="STRING" id="1121895.GCA_000378485_01805"/>
<dbReference type="Proteomes" id="UP000030152">
    <property type="component" value="Unassembled WGS sequence"/>
</dbReference>
<reference evidence="2 3" key="1">
    <citation type="submission" date="2013-09" db="EMBL/GenBank/DDBJ databases">
        <authorList>
            <person name="Zeng Z."/>
            <person name="Chen C."/>
        </authorList>
    </citation>
    <scope>NUCLEOTIDE SEQUENCE [LARGE SCALE GENOMIC DNA]</scope>
    <source>
        <strain evidence="2 3">WB 3.3-2</strain>
    </source>
</reference>
<proteinExistence type="predicted"/>
<dbReference type="Pfam" id="PF20009">
    <property type="entry name" value="GEVED"/>
    <property type="match status" value="1"/>
</dbReference>
<dbReference type="eggNOG" id="COG3227">
    <property type="taxonomic scope" value="Bacteria"/>
</dbReference>
<dbReference type="InterPro" id="IPR045474">
    <property type="entry name" value="GEVED"/>
</dbReference>
<gene>
    <name evidence="2" type="ORF">Q765_20660</name>
</gene>
<sequence>MKKNYFINFKKISILTTLPVNMFRATYKILLLALALLSPLFSKAQSGETCATAINLATLISPYTSSTTNAGNNASASCGGGTSPDLFYYISVPNNYILTIGQPTAGYNFVNATFYGTCDNQTQLRCTNFSTQNVVWQNLTGTAQNVYWLQDGLSASGSFTLQWTLSPPATCPTPLNAEVTVSSPTNAAINWQVPNTGTISGYEYAVTTTNTPPASGTFTAQLAVQDIAITPDAYNYLHVRSVCSEQDGNSEWVTVSFYGGYCIPSNTASSAYYISGITTAGGETNINNTGTGFSGYTDYSASHSVSSYPGGSFSITATHPSGTYLYGVWIDWNTDFTFSENERYIFTGGLNSPANLGSIPIPANVTAGQYRMRIRNAFQGSPEPCGEHSWGEAEDYSVTVIDATGCFTPYALSVTLSDSTHANLNWSEPILGAAPTGYEYVFTTVPGPPTGNGTPVTDNFTSDEPYDPAQSAYFYVRTVCGDGQYSDWVTFEVLDAHSLQFTPNTIIVFKEQSTLQITSGNALITGVAIYDTSGRKLYSQANINSTKTAVTGLQLQQQVVIVEVTTPKGKVIKRIVF</sequence>
<organism evidence="2 3">
    <name type="scientific">Flavobacterium rivuli WB 3.3-2 = DSM 21788</name>
    <dbReference type="NCBI Taxonomy" id="1121895"/>
    <lineage>
        <taxon>Bacteria</taxon>
        <taxon>Pseudomonadati</taxon>
        <taxon>Bacteroidota</taxon>
        <taxon>Flavobacteriia</taxon>
        <taxon>Flavobacteriales</taxon>
        <taxon>Flavobacteriaceae</taxon>
        <taxon>Flavobacterium</taxon>
    </lineage>
</organism>